<accession>A0A484KFU0</accession>
<dbReference type="InterPro" id="IPR009078">
    <property type="entry name" value="Ferritin-like_SF"/>
</dbReference>
<name>A0A484KFU0_9ASTE</name>
<dbReference type="CDD" id="cd00657">
    <property type="entry name" value="Ferritin_like"/>
    <property type="match status" value="1"/>
</dbReference>
<dbReference type="PANTHER" id="PTHR42782:SF4">
    <property type="entry name" value="DUF455 DOMAIN-CONTAINING PROTEIN"/>
    <property type="match status" value="1"/>
</dbReference>
<gene>
    <name evidence="1" type="ORF">CCAM_LOCUS3625</name>
</gene>
<evidence type="ECO:0000313" key="1">
    <source>
        <dbReference type="EMBL" id="VFQ61849.1"/>
    </source>
</evidence>
<dbReference type="Proteomes" id="UP000595140">
    <property type="component" value="Unassembled WGS sequence"/>
</dbReference>
<protein>
    <recommendedName>
        <fullName evidence="3">DUF455 domain-containing protein</fullName>
    </recommendedName>
</protein>
<sequence length="395" mass="43914">MNLRTQHLRESMLAAAAAALRCTICSALLTPHTFNPIKLLSSSSSSSYIHHYPQIPNQWSGLHHWRHGPPNHDRFWGPVGPEVEPPVPGIPGVESSEQCPVGLGSSLAEIGSLVLSTAHPLSKSKLSHLDYCRWREEGLPIGACQPPDKPARPPLPNLVSPKEIPSHKQLGLPLNAYMLHNLAHVELNAIDLAWDTVVRFSPYLELLGEGFFADFAHVADDESRHFAWCSQRLAELGFKYGDIPAHNLLWRECDKTSCDVAARLAAIPLVQEARGLDAGPRLVQKLIGFGDHRTADIVARIAAEEVAHVAVGVYWFSSVCQKMNRPPCNTFKDLLKEYDVELKGPFNYTARDEAGIPREWYDSLSSKKEEDQNPLSQVYDRLACIVSMEKENSNM</sequence>
<keyword evidence="2" id="KW-1185">Reference proteome</keyword>
<reference evidence="1 2" key="1">
    <citation type="submission" date="2018-04" db="EMBL/GenBank/DDBJ databases">
        <authorList>
            <person name="Vogel A."/>
        </authorList>
    </citation>
    <scope>NUCLEOTIDE SEQUENCE [LARGE SCALE GENOMIC DNA]</scope>
</reference>
<dbReference type="AlphaFoldDB" id="A0A484KFU0"/>
<proteinExistence type="predicted"/>
<dbReference type="EMBL" id="OOIL02000204">
    <property type="protein sequence ID" value="VFQ61849.1"/>
    <property type="molecule type" value="Genomic_DNA"/>
</dbReference>
<organism evidence="1 2">
    <name type="scientific">Cuscuta campestris</name>
    <dbReference type="NCBI Taxonomy" id="132261"/>
    <lineage>
        <taxon>Eukaryota</taxon>
        <taxon>Viridiplantae</taxon>
        <taxon>Streptophyta</taxon>
        <taxon>Embryophyta</taxon>
        <taxon>Tracheophyta</taxon>
        <taxon>Spermatophyta</taxon>
        <taxon>Magnoliopsida</taxon>
        <taxon>eudicotyledons</taxon>
        <taxon>Gunneridae</taxon>
        <taxon>Pentapetalae</taxon>
        <taxon>asterids</taxon>
        <taxon>lamiids</taxon>
        <taxon>Solanales</taxon>
        <taxon>Convolvulaceae</taxon>
        <taxon>Cuscuteae</taxon>
        <taxon>Cuscuta</taxon>
        <taxon>Cuscuta subgen. Grammica</taxon>
        <taxon>Cuscuta sect. Cleistogrammica</taxon>
    </lineage>
</organism>
<evidence type="ECO:0008006" key="3">
    <source>
        <dbReference type="Google" id="ProtNLM"/>
    </source>
</evidence>
<dbReference type="SUPFAM" id="SSF47240">
    <property type="entry name" value="Ferritin-like"/>
    <property type="match status" value="1"/>
</dbReference>
<dbReference type="OrthoDB" id="426882at2759"/>
<dbReference type="PANTHER" id="PTHR42782">
    <property type="entry name" value="SI:CH73-314G15.3"/>
    <property type="match status" value="1"/>
</dbReference>
<dbReference type="Pfam" id="PF04305">
    <property type="entry name" value="DUF455"/>
    <property type="match status" value="1"/>
</dbReference>
<evidence type="ECO:0000313" key="2">
    <source>
        <dbReference type="Proteomes" id="UP000595140"/>
    </source>
</evidence>
<dbReference type="InterPro" id="IPR007402">
    <property type="entry name" value="DUF455"/>
</dbReference>